<dbReference type="GO" id="GO:0005886">
    <property type="term" value="C:plasma membrane"/>
    <property type="evidence" value="ECO:0007669"/>
    <property type="project" value="UniProtKB-SubCell"/>
</dbReference>
<feature type="transmembrane region" description="Helical" evidence="7">
    <location>
        <begin position="238"/>
        <end position="259"/>
    </location>
</feature>
<dbReference type="InterPro" id="IPR020846">
    <property type="entry name" value="MFS_dom"/>
</dbReference>
<feature type="transmembrane region" description="Helical" evidence="7">
    <location>
        <begin position="43"/>
        <end position="62"/>
    </location>
</feature>
<evidence type="ECO:0000256" key="7">
    <source>
        <dbReference type="SAM" id="Phobius"/>
    </source>
</evidence>
<comment type="subcellular location">
    <subcellularLocation>
        <location evidence="1">Cell membrane</location>
        <topology evidence="1">Multi-pass membrane protein</topology>
    </subcellularLocation>
</comment>
<dbReference type="GO" id="GO:0022857">
    <property type="term" value="F:transmembrane transporter activity"/>
    <property type="evidence" value="ECO:0007669"/>
    <property type="project" value="InterPro"/>
</dbReference>
<comment type="similarity">
    <text evidence="2">Belongs to the major facilitator superfamily.</text>
</comment>
<feature type="transmembrane region" description="Helical" evidence="7">
    <location>
        <begin position="136"/>
        <end position="155"/>
    </location>
</feature>
<dbReference type="Pfam" id="PF07690">
    <property type="entry name" value="MFS_1"/>
    <property type="match status" value="1"/>
</dbReference>
<keyword evidence="4 7" id="KW-0812">Transmembrane</keyword>
<evidence type="ECO:0000256" key="2">
    <source>
        <dbReference type="ARBA" id="ARBA00008335"/>
    </source>
</evidence>
<dbReference type="Gene3D" id="1.20.1250.20">
    <property type="entry name" value="MFS general substrate transporter like domains"/>
    <property type="match status" value="1"/>
</dbReference>
<feature type="transmembrane region" description="Helical" evidence="7">
    <location>
        <begin position="298"/>
        <end position="316"/>
    </location>
</feature>
<evidence type="ECO:0000256" key="1">
    <source>
        <dbReference type="ARBA" id="ARBA00004651"/>
    </source>
</evidence>
<proteinExistence type="inferred from homology"/>
<dbReference type="InterPro" id="IPR011701">
    <property type="entry name" value="MFS"/>
</dbReference>
<dbReference type="EMBL" id="SZQA01000004">
    <property type="protein sequence ID" value="TKK90223.1"/>
    <property type="molecule type" value="Genomic_DNA"/>
</dbReference>
<evidence type="ECO:0000256" key="5">
    <source>
        <dbReference type="ARBA" id="ARBA00022989"/>
    </source>
</evidence>
<dbReference type="InterPro" id="IPR036259">
    <property type="entry name" value="MFS_trans_sf"/>
</dbReference>
<keyword evidence="5 7" id="KW-1133">Transmembrane helix</keyword>
<gene>
    <name evidence="9" type="ORF">FDA94_07360</name>
</gene>
<keyword evidence="3" id="KW-0813">Transport</keyword>
<evidence type="ECO:0000313" key="9">
    <source>
        <dbReference type="EMBL" id="TKK90223.1"/>
    </source>
</evidence>
<feature type="domain" description="Major facilitator superfamily (MFS) profile" evidence="8">
    <location>
        <begin position="9"/>
        <end position="381"/>
    </location>
</feature>
<keyword evidence="6 7" id="KW-0472">Membrane</keyword>
<accession>A0A4V5V1I6</accession>
<evidence type="ECO:0000256" key="4">
    <source>
        <dbReference type="ARBA" id="ARBA00022692"/>
    </source>
</evidence>
<protein>
    <submittedName>
        <fullName evidence="9">MFS transporter</fullName>
    </submittedName>
</protein>
<dbReference type="SUPFAM" id="SSF103473">
    <property type="entry name" value="MFS general substrate transporter"/>
    <property type="match status" value="1"/>
</dbReference>
<organism evidence="9 10">
    <name type="scientific">Herbidospora galbida</name>
    <dbReference type="NCBI Taxonomy" id="2575442"/>
    <lineage>
        <taxon>Bacteria</taxon>
        <taxon>Bacillati</taxon>
        <taxon>Actinomycetota</taxon>
        <taxon>Actinomycetes</taxon>
        <taxon>Streptosporangiales</taxon>
        <taxon>Streptosporangiaceae</taxon>
        <taxon>Herbidospora</taxon>
    </lineage>
</organism>
<feature type="transmembrane region" description="Helical" evidence="7">
    <location>
        <begin position="161"/>
        <end position="180"/>
    </location>
</feature>
<evidence type="ECO:0000256" key="6">
    <source>
        <dbReference type="ARBA" id="ARBA00023136"/>
    </source>
</evidence>
<feature type="transmembrane region" description="Helical" evidence="7">
    <location>
        <begin position="359"/>
        <end position="377"/>
    </location>
</feature>
<feature type="transmembrane region" description="Helical" evidence="7">
    <location>
        <begin position="200"/>
        <end position="218"/>
    </location>
</feature>
<feature type="transmembrane region" description="Helical" evidence="7">
    <location>
        <begin position="74"/>
        <end position="92"/>
    </location>
</feature>
<feature type="transmembrane region" description="Helical" evidence="7">
    <location>
        <begin position="12"/>
        <end position="31"/>
    </location>
</feature>
<dbReference type="PROSITE" id="PS50850">
    <property type="entry name" value="MFS"/>
    <property type="match status" value="1"/>
</dbReference>
<comment type="caution">
    <text evidence="9">The sequence shown here is derived from an EMBL/GenBank/DDBJ whole genome shotgun (WGS) entry which is preliminary data.</text>
</comment>
<evidence type="ECO:0000313" key="10">
    <source>
        <dbReference type="Proteomes" id="UP000308705"/>
    </source>
</evidence>
<feature type="transmembrane region" description="Helical" evidence="7">
    <location>
        <begin position="98"/>
        <end position="124"/>
    </location>
</feature>
<dbReference type="PANTHER" id="PTHR23514:SF3">
    <property type="entry name" value="BYPASS OF STOP CODON PROTEIN 6"/>
    <property type="match status" value="1"/>
</dbReference>
<name>A0A4V5V1I6_9ACTN</name>
<evidence type="ECO:0000256" key="3">
    <source>
        <dbReference type="ARBA" id="ARBA00022448"/>
    </source>
</evidence>
<dbReference type="Proteomes" id="UP000308705">
    <property type="component" value="Unassembled WGS sequence"/>
</dbReference>
<keyword evidence="10" id="KW-1185">Reference proteome</keyword>
<dbReference type="InterPro" id="IPR051788">
    <property type="entry name" value="MFS_Transporter"/>
</dbReference>
<dbReference type="OrthoDB" id="9795150at2"/>
<feature type="transmembrane region" description="Helical" evidence="7">
    <location>
        <begin position="271"/>
        <end position="292"/>
    </location>
</feature>
<reference evidence="9 10" key="1">
    <citation type="submission" date="2019-04" db="EMBL/GenBank/DDBJ databases">
        <title>Herbidospora sp. NEAU-GS14.nov., a novel actinomycete isolated from soil.</title>
        <authorList>
            <person name="Han L."/>
        </authorList>
    </citation>
    <scope>NUCLEOTIDE SEQUENCE [LARGE SCALE GENOMIC DNA]</scope>
    <source>
        <strain evidence="9 10">NEAU-GS14</strain>
    </source>
</reference>
<dbReference type="AlphaFoldDB" id="A0A4V5V1I6"/>
<evidence type="ECO:0000259" key="8">
    <source>
        <dbReference type="PROSITE" id="PS50850"/>
    </source>
</evidence>
<dbReference type="PANTHER" id="PTHR23514">
    <property type="entry name" value="BYPASS OF STOP CODON PROTEIN 6"/>
    <property type="match status" value="1"/>
</dbReference>
<sequence length="387" mass="40277">MGFPGMRSSIYLSYAAFVLVGIGAAVGGVLLPAQIADYGVDKALIGLGFFTNSAGFLLAGLTNGALIERLGLRLALVAGSGVFVLAAVVTAARPSFWVLIVAQGFCGYGVGVLESVLNVHLAALPDAATLLNRLHAFFGVGALAGPAIAALTLTYAPWTVVWWGLAVATALMGVAFYATFPKRVVQEKEEKQRGLLPEALRSRTVLLASVFLTVYLGVEIGVGNWAYSYLREVNLESHLIAGYAVSGYWAGLTAGRFVISPIAGRLGLTPARTTLWCCVGVAACTVLIWLGVVPVAGFVLLGFFLGPLFPTTMAILPELLPARLVPTAIGVLNGGSVIGGSLLPWTAGALGQGVGMQALMPFALVLALVQLAVWYYLSAPSLAPRTK</sequence>
<feature type="transmembrane region" description="Helical" evidence="7">
    <location>
        <begin position="328"/>
        <end position="347"/>
    </location>
</feature>